<dbReference type="GO" id="GO:0005743">
    <property type="term" value="C:mitochondrial inner membrane"/>
    <property type="evidence" value="ECO:0007669"/>
    <property type="project" value="UniProtKB-SubCell"/>
</dbReference>
<dbReference type="STRING" id="86259.A0A4Z1PDH0"/>
<keyword evidence="8" id="KW-0472">Membrane</keyword>
<dbReference type="Pfam" id="PF02096">
    <property type="entry name" value="60KD_IMP"/>
    <property type="match status" value="1"/>
</dbReference>
<evidence type="ECO:0000256" key="4">
    <source>
        <dbReference type="ARBA" id="ARBA00022792"/>
    </source>
</evidence>
<feature type="compositionally biased region" description="Polar residues" evidence="10">
    <location>
        <begin position="522"/>
        <end position="534"/>
    </location>
</feature>
<feature type="compositionally biased region" description="Low complexity" evidence="10">
    <location>
        <begin position="82"/>
        <end position="132"/>
    </location>
</feature>
<evidence type="ECO:0000256" key="3">
    <source>
        <dbReference type="ARBA" id="ARBA00022692"/>
    </source>
</evidence>
<evidence type="ECO:0000256" key="6">
    <source>
        <dbReference type="ARBA" id="ARBA00022989"/>
    </source>
</evidence>
<comment type="caution">
    <text evidence="12">The sequence shown here is derived from an EMBL/GenBank/DDBJ whole genome shotgun (WGS) entry which is preliminary data.</text>
</comment>
<proteinExistence type="inferred from homology"/>
<feature type="region of interest" description="Disordered" evidence="10">
    <location>
        <begin position="470"/>
        <end position="504"/>
    </location>
</feature>
<feature type="region of interest" description="Disordered" evidence="10">
    <location>
        <begin position="1"/>
        <end position="20"/>
    </location>
</feature>
<dbReference type="GO" id="GO:0032977">
    <property type="term" value="F:membrane insertase activity"/>
    <property type="evidence" value="ECO:0007669"/>
    <property type="project" value="InterPro"/>
</dbReference>
<feature type="region of interest" description="Disordered" evidence="10">
    <location>
        <begin position="66"/>
        <end position="165"/>
    </location>
</feature>
<feature type="domain" description="Membrane insertase YidC/Oxa/ALB C-terminal" evidence="11">
    <location>
        <begin position="219"/>
        <end position="414"/>
    </location>
</feature>
<evidence type="ECO:0000313" key="12">
    <source>
        <dbReference type="EMBL" id="TID23061.1"/>
    </source>
</evidence>
<comment type="subcellular location">
    <subcellularLocation>
        <location evidence="9">Membrane</location>
        <topology evidence="9">Multi-pass membrane protein</topology>
    </subcellularLocation>
    <subcellularLocation>
        <location evidence="1">Mitochondrion inner membrane</location>
        <topology evidence="1">Multi-pass membrane protein</topology>
    </subcellularLocation>
</comment>
<keyword evidence="5" id="KW-0809">Transit peptide</keyword>
<keyword evidence="7" id="KW-0496">Mitochondrion</keyword>
<accession>A0A4Z1PDH0</accession>
<keyword evidence="4" id="KW-0999">Mitochondrion inner membrane</keyword>
<dbReference type="CDD" id="cd20069">
    <property type="entry name" value="5TM_Oxa1-like"/>
    <property type="match status" value="1"/>
</dbReference>
<keyword evidence="13" id="KW-1185">Reference proteome</keyword>
<evidence type="ECO:0000256" key="9">
    <source>
        <dbReference type="RuleBase" id="RU003945"/>
    </source>
</evidence>
<feature type="region of interest" description="Disordered" evidence="10">
    <location>
        <begin position="520"/>
        <end position="563"/>
    </location>
</feature>
<dbReference type="Proteomes" id="UP000298493">
    <property type="component" value="Unassembled WGS sequence"/>
</dbReference>
<organism evidence="12 13">
    <name type="scientific">Venturia nashicola</name>
    <dbReference type="NCBI Taxonomy" id="86259"/>
    <lineage>
        <taxon>Eukaryota</taxon>
        <taxon>Fungi</taxon>
        <taxon>Dikarya</taxon>
        <taxon>Ascomycota</taxon>
        <taxon>Pezizomycotina</taxon>
        <taxon>Dothideomycetes</taxon>
        <taxon>Pleosporomycetidae</taxon>
        <taxon>Venturiales</taxon>
        <taxon>Venturiaceae</taxon>
        <taxon>Venturia</taxon>
    </lineage>
</organism>
<evidence type="ECO:0000256" key="5">
    <source>
        <dbReference type="ARBA" id="ARBA00022946"/>
    </source>
</evidence>
<evidence type="ECO:0000256" key="1">
    <source>
        <dbReference type="ARBA" id="ARBA00004448"/>
    </source>
</evidence>
<dbReference type="InterPro" id="IPR028055">
    <property type="entry name" value="YidC/Oxa/ALB_C"/>
</dbReference>
<evidence type="ECO:0000259" key="11">
    <source>
        <dbReference type="Pfam" id="PF02096"/>
    </source>
</evidence>
<evidence type="ECO:0000256" key="8">
    <source>
        <dbReference type="ARBA" id="ARBA00023136"/>
    </source>
</evidence>
<evidence type="ECO:0000256" key="10">
    <source>
        <dbReference type="SAM" id="MobiDB-lite"/>
    </source>
</evidence>
<keyword evidence="3 9" id="KW-0812">Transmembrane</keyword>
<evidence type="ECO:0000313" key="13">
    <source>
        <dbReference type="Proteomes" id="UP000298493"/>
    </source>
</evidence>
<evidence type="ECO:0000256" key="2">
    <source>
        <dbReference type="ARBA" id="ARBA00009877"/>
    </source>
</evidence>
<evidence type="ECO:0000256" key="7">
    <source>
        <dbReference type="ARBA" id="ARBA00023128"/>
    </source>
</evidence>
<dbReference type="EMBL" id="SNSC02000007">
    <property type="protein sequence ID" value="TID23061.1"/>
    <property type="molecule type" value="Genomic_DNA"/>
</dbReference>
<dbReference type="GO" id="GO:0032979">
    <property type="term" value="P:protein insertion into mitochondrial inner membrane from matrix"/>
    <property type="evidence" value="ECO:0007669"/>
    <property type="project" value="TreeGrafter"/>
</dbReference>
<name>A0A4Z1PDH0_9PEZI</name>
<sequence length="563" mass="60579">MLPSRGITLTGHGLKYLRPTPPRLQATRQAIIPQSRPLKLPLTTATVGRANISLWPWGSRKEGLGFSISTPATREGTPDAPGPSSVSASSGSSSVSASSEPSSVSANSGPSSVSANSGPSSVSASSSEPVASTKDAAVSASSTPQSPEPSNAVESTMDPTPIPLESADDSILAAIQTPLITEDHFGFLREMGLNYGFPYITNTLEIIMESIHVYAGTEWWATIALSAIAVRLLMTVPMAIGSHHLAKLELIKPYTMAANEKLSKAKESHDPLAIQEAQKEVAELMKTAGLKVFWPMAPTLLQALFGFCAFKLMRAMTALPVPGLETGGALWFLDLTVRDPNFILPVVMGGVLHLVGRMGGEIASQGQLSDGMRNSMLYYLPVVMTCIVAFQPAALQISFLTAMIWGVGQGYLFKQAWFRKFFHMEPLPNKIPPSQLSGPTKARANIHQAGIAPPASAKPARKLRTVSPTLKYEAPRAQPQRKMAVSSPPKEAKTKTPVAPSKNLMQTVLTDASNARDKVTGLFNNTLGSSASTSPEKKRSEEYERRRREEKKFEAEIRRQGRH</sequence>
<feature type="compositionally biased region" description="Basic and acidic residues" evidence="10">
    <location>
        <begin position="535"/>
        <end position="563"/>
    </location>
</feature>
<comment type="similarity">
    <text evidence="2 9">Belongs to the OXA1/ALB3/YidC family.</text>
</comment>
<dbReference type="InterPro" id="IPR001708">
    <property type="entry name" value="YidC/ALB3/OXA1/COX18"/>
</dbReference>
<gene>
    <name evidence="12" type="ORF">E6O75_ATG02235</name>
</gene>
<dbReference type="AlphaFoldDB" id="A0A4Z1PDH0"/>
<reference evidence="12 13" key="1">
    <citation type="submission" date="2019-04" db="EMBL/GenBank/DDBJ databases">
        <title>High contiguity whole genome sequence and gene annotation resource for two Venturia nashicola isolates.</title>
        <authorList>
            <person name="Prokchorchik M."/>
            <person name="Won K."/>
            <person name="Lee Y."/>
            <person name="Choi E.D."/>
            <person name="Segonzac C."/>
            <person name="Sohn K.H."/>
        </authorList>
    </citation>
    <scope>NUCLEOTIDE SEQUENCE [LARGE SCALE GENOMIC DNA]</scope>
    <source>
        <strain evidence="12 13">PRI2</strain>
    </source>
</reference>
<feature type="compositionally biased region" description="Polar residues" evidence="10">
    <location>
        <begin position="139"/>
        <end position="158"/>
    </location>
</feature>
<keyword evidence="6" id="KW-1133">Transmembrane helix</keyword>
<dbReference type="PANTHER" id="PTHR12428:SF66">
    <property type="entry name" value="MITOCHONDRIAL INNER MEMBRANE PROTEIN OXA1L"/>
    <property type="match status" value="1"/>
</dbReference>
<dbReference type="PANTHER" id="PTHR12428">
    <property type="entry name" value="OXA1"/>
    <property type="match status" value="1"/>
</dbReference>
<protein>
    <submittedName>
        <fullName evidence="12">Homoisocitrate dehydrogenase</fullName>
    </submittedName>
</protein>